<keyword evidence="1" id="KW-0732">Signal</keyword>
<name>A0ABN3CQS0_9ACTN</name>
<gene>
    <name evidence="2" type="ORF">GCM10009850_072480</name>
</gene>
<dbReference type="Proteomes" id="UP001499843">
    <property type="component" value="Unassembled WGS sequence"/>
</dbReference>
<feature type="signal peptide" evidence="1">
    <location>
        <begin position="1"/>
        <end position="25"/>
    </location>
</feature>
<sequence>MLRRIATFVLASLAFVAAASVPAEAGTESAGWSMRDFANWSAPLWLFARAHNNDPCWPQPAFGADGAPAAGAKVTAWPDSDSGCARVGTPFPTYYTAKHCNANEIRVVYSLYLARSYFAGGGHPHDFEYVEVVWNKDANGTWDRSWFLMSTHGKHRGLSWDRAESISGDDRTTVGRGLAYPRAYVGWGSHAMFNGKGGLKDIVSQLYGQEYRSDTYSSWATESGGLVEVADGSALAARFDAAAAHFGKADSNPARLGRELCSHKIDMNA</sequence>
<comment type="caution">
    <text evidence="2">The sequence shown here is derived from an EMBL/GenBank/DDBJ whole genome shotgun (WGS) entry which is preliminary data.</text>
</comment>
<evidence type="ECO:0000313" key="3">
    <source>
        <dbReference type="Proteomes" id="UP001499843"/>
    </source>
</evidence>
<proteinExistence type="predicted"/>
<dbReference type="Pfam" id="PF05630">
    <property type="entry name" value="NPP1"/>
    <property type="match status" value="1"/>
</dbReference>
<organism evidence="2 3">
    <name type="scientific">Nonomuraea monospora</name>
    <dbReference type="NCBI Taxonomy" id="568818"/>
    <lineage>
        <taxon>Bacteria</taxon>
        <taxon>Bacillati</taxon>
        <taxon>Actinomycetota</taxon>
        <taxon>Actinomycetes</taxon>
        <taxon>Streptosporangiales</taxon>
        <taxon>Streptosporangiaceae</taxon>
        <taxon>Nonomuraea</taxon>
    </lineage>
</organism>
<feature type="chain" id="PRO_5046924228" description="Necrosis inducing protein (NPP1)" evidence="1">
    <location>
        <begin position="26"/>
        <end position="269"/>
    </location>
</feature>
<dbReference type="EMBL" id="BAAAQX010000022">
    <property type="protein sequence ID" value="GAA2211788.1"/>
    <property type="molecule type" value="Genomic_DNA"/>
</dbReference>
<evidence type="ECO:0000313" key="2">
    <source>
        <dbReference type="EMBL" id="GAA2211788.1"/>
    </source>
</evidence>
<dbReference type="InterPro" id="IPR008701">
    <property type="entry name" value="NPP1"/>
</dbReference>
<accession>A0ABN3CQS0</accession>
<evidence type="ECO:0008006" key="4">
    <source>
        <dbReference type="Google" id="ProtNLM"/>
    </source>
</evidence>
<dbReference type="RefSeq" id="WP_344485032.1">
    <property type="nucleotide sequence ID" value="NZ_BAAAQX010000022.1"/>
</dbReference>
<evidence type="ECO:0000256" key="1">
    <source>
        <dbReference type="SAM" id="SignalP"/>
    </source>
</evidence>
<keyword evidence="3" id="KW-1185">Reference proteome</keyword>
<protein>
    <recommendedName>
        <fullName evidence="4">Necrosis inducing protein (NPP1)</fullName>
    </recommendedName>
</protein>
<reference evidence="2 3" key="1">
    <citation type="journal article" date="2019" name="Int. J. Syst. Evol. Microbiol.">
        <title>The Global Catalogue of Microorganisms (GCM) 10K type strain sequencing project: providing services to taxonomists for standard genome sequencing and annotation.</title>
        <authorList>
            <consortium name="The Broad Institute Genomics Platform"/>
            <consortium name="The Broad Institute Genome Sequencing Center for Infectious Disease"/>
            <person name="Wu L."/>
            <person name="Ma J."/>
        </authorList>
    </citation>
    <scope>NUCLEOTIDE SEQUENCE [LARGE SCALE GENOMIC DNA]</scope>
    <source>
        <strain evidence="2 3">JCM 16114</strain>
    </source>
</reference>